<sequence>MYHVLLLSLTLALVAAEYDFMSGVIWGGPERGCDSSEGAGQAVVSCTLASGNITLNVDRSASWLKITCEENSSFSCSELLEARPHISRYVTVNGQKDRQISRLDVDSCRLPEESLACLLDLVNASSAVLLRLIHCEGRVTDSSLAGVDTVKFRMNYVDKNTTSVPYPALSELPSLLSFTLKGGSLVLDVQNVTLPKLRTLELADGGLEVIPSNVFTNTPNIQTLMLWGNRISKLEEDAFKGLKELANVSLNSNKISSLPNKIFSHTPLTRRVDLYDNRLVILQKDLFSGLQHLEEVIITSNKANLTLEDTFANLPSLKNLKLETSNIEELPENLFRNSTSLRTLLLGGNKIENLPPTIFSDQKLVVLNLYDNRISELPAVLLKNQSSLERLDLRRNLIKNIPGGLFSDANKLKILSLARNNLTISEGMNTIALTPSDEYYTGDYSRTFQYYSVFKSLKYLKTLNLSKNNVSIICEDWRQLVGLKKLDLSYNSIDFLSDVSMHFDLSDAIIDVRHNRITTIVPPVYTSDSDKPTFILDYNPFACDCYLYELIQRYKSGKNTPILQMDKTKCASPRSLRNTQITQLSPEQLFCDVPCSDCSCKIRPYNRRFVLDCDEMPAAPPEVPEVFEALELSNEIHLKRSTDFIPSYYRYVDMASLNLTAAPSVAGPLELNLTNNNLRSAPLALLVTNCSLYLSNNPFLCGCDDYESVENLIRYKHLIRDFKEIRCEDGGLVSNVNTGQICVARDAAIIGSTIAMFGVILAIFTATAYKYSTEIRILLRKYHLWWGDEFDCEKEYDAFVSYSHQDEGYVVEQLVPNLEGGKPPLRLCVHYRNWVIGDFIPSQIARSVEQSRKTIIVLSKHFVNSIWGHMEFRTAHGKGKVIILMLDDLSADDSLDPELKAYIAMNTYVKSKDPLVFDRIRDAVLSKPPNKSPMGLNVQLKDGKLVNVNKDIDIAIK</sequence>
<comment type="similarity">
    <text evidence="2">Belongs to the Toll-like receptor family.</text>
</comment>
<evidence type="ECO:0000256" key="3">
    <source>
        <dbReference type="ARBA" id="ARBA00022614"/>
    </source>
</evidence>
<evidence type="ECO:0000313" key="15">
    <source>
        <dbReference type="Proteomes" id="UP000007151"/>
    </source>
</evidence>
<dbReference type="Proteomes" id="UP000007151">
    <property type="component" value="Unassembled WGS sequence"/>
</dbReference>
<evidence type="ECO:0000256" key="2">
    <source>
        <dbReference type="ARBA" id="ARBA00009634"/>
    </source>
</evidence>
<accession>A0A212EH66</accession>
<dbReference type="PROSITE" id="PS51450">
    <property type="entry name" value="LRR"/>
    <property type="match status" value="3"/>
</dbReference>
<dbReference type="InParanoid" id="A0A212EH66"/>
<dbReference type="Gene3D" id="3.40.50.10140">
    <property type="entry name" value="Toll/interleukin-1 receptor homology (TIR) domain"/>
    <property type="match status" value="1"/>
</dbReference>
<protein>
    <submittedName>
        <fullName evidence="14">Toll</fullName>
    </submittedName>
</protein>
<reference evidence="14 15" key="1">
    <citation type="journal article" date="2011" name="Cell">
        <title>The monarch butterfly genome yields insights into long-distance migration.</title>
        <authorList>
            <person name="Zhan S."/>
            <person name="Merlin C."/>
            <person name="Boore J.L."/>
            <person name="Reppert S.M."/>
        </authorList>
    </citation>
    <scope>NUCLEOTIDE SEQUENCE [LARGE SCALE GENOMIC DNA]</scope>
    <source>
        <strain evidence="14">F-2</strain>
    </source>
</reference>
<dbReference type="KEGG" id="dpl:KGM_200002"/>
<dbReference type="Pfam" id="PF13855">
    <property type="entry name" value="LRR_8"/>
    <property type="match status" value="2"/>
</dbReference>
<dbReference type="InterPro" id="IPR035897">
    <property type="entry name" value="Toll_tir_struct_dom_sf"/>
</dbReference>
<dbReference type="FunCoup" id="A0A212EH66">
    <property type="interactions" value="61"/>
</dbReference>
<feature type="transmembrane region" description="Helical" evidence="11">
    <location>
        <begin position="747"/>
        <end position="771"/>
    </location>
</feature>
<keyword evidence="5 12" id="KW-0732">Signal</keyword>
<keyword evidence="7 11" id="KW-1133">Transmembrane helix</keyword>
<dbReference type="Pfam" id="PF13676">
    <property type="entry name" value="TIR_2"/>
    <property type="match status" value="1"/>
</dbReference>
<dbReference type="GO" id="GO:0038023">
    <property type="term" value="F:signaling receptor activity"/>
    <property type="evidence" value="ECO:0007669"/>
    <property type="project" value="TreeGrafter"/>
</dbReference>
<evidence type="ECO:0000259" key="13">
    <source>
        <dbReference type="PROSITE" id="PS50104"/>
    </source>
</evidence>
<dbReference type="SMART" id="SM00365">
    <property type="entry name" value="LRR_SD22"/>
    <property type="match status" value="5"/>
</dbReference>
<dbReference type="Pfam" id="PF13306">
    <property type="entry name" value="LRR_5"/>
    <property type="match status" value="1"/>
</dbReference>
<gene>
    <name evidence="14" type="ORF">KGM_200002</name>
</gene>
<dbReference type="FunFam" id="3.80.10.10:FF:001164">
    <property type="entry name" value="GH01279p"/>
    <property type="match status" value="1"/>
</dbReference>
<dbReference type="AlphaFoldDB" id="A0A212EH66"/>
<dbReference type="SUPFAM" id="SSF52058">
    <property type="entry name" value="L domain-like"/>
    <property type="match status" value="2"/>
</dbReference>
<dbReference type="GO" id="GO:0007165">
    <property type="term" value="P:signal transduction"/>
    <property type="evidence" value="ECO:0007669"/>
    <property type="project" value="InterPro"/>
</dbReference>
<keyword evidence="15" id="KW-1185">Reference proteome</keyword>
<evidence type="ECO:0000256" key="8">
    <source>
        <dbReference type="ARBA" id="ARBA00023136"/>
    </source>
</evidence>
<evidence type="ECO:0000256" key="5">
    <source>
        <dbReference type="ARBA" id="ARBA00022729"/>
    </source>
</evidence>
<comment type="caution">
    <text evidence="14">The sequence shown here is derived from an EMBL/GenBank/DDBJ whole genome shotgun (WGS) entry which is preliminary data.</text>
</comment>
<dbReference type="SMART" id="SM00369">
    <property type="entry name" value="LRR_TYP"/>
    <property type="match status" value="10"/>
</dbReference>
<evidence type="ECO:0000256" key="1">
    <source>
        <dbReference type="ARBA" id="ARBA00004167"/>
    </source>
</evidence>
<evidence type="ECO:0000256" key="11">
    <source>
        <dbReference type="SAM" id="Phobius"/>
    </source>
</evidence>
<dbReference type="InterPro" id="IPR032675">
    <property type="entry name" value="LRR_dom_sf"/>
</dbReference>
<feature type="domain" description="TIR" evidence="13">
    <location>
        <begin position="794"/>
        <end position="924"/>
    </location>
</feature>
<organism evidence="14 15">
    <name type="scientific">Danaus plexippus plexippus</name>
    <dbReference type="NCBI Taxonomy" id="278856"/>
    <lineage>
        <taxon>Eukaryota</taxon>
        <taxon>Metazoa</taxon>
        <taxon>Ecdysozoa</taxon>
        <taxon>Arthropoda</taxon>
        <taxon>Hexapoda</taxon>
        <taxon>Insecta</taxon>
        <taxon>Pterygota</taxon>
        <taxon>Neoptera</taxon>
        <taxon>Endopterygota</taxon>
        <taxon>Lepidoptera</taxon>
        <taxon>Glossata</taxon>
        <taxon>Ditrysia</taxon>
        <taxon>Papilionoidea</taxon>
        <taxon>Nymphalidae</taxon>
        <taxon>Danainae</taxon>
        <taxon>Danaini</taxon>
        <taxon>Danaina</taxon>
        <taxon>Danaus</taxon>
        <taxon>Danaus</taxon>
    </lineage>
</organism>
<dbReference type="Gene3D" id="3.80.10.10">
    <property type="entry name" value="Ribonuclease Inhibitor"/>
    <property type="match status" value="3"/>
</dbReference>
<feature type="chain" id="PRO_5012013106" evidence="12">
    <location>
        <begin position="17"/>
        <end position="957"/>
    </location>
</feature>
<keyword evidence="6" id="KW-0677">Repeat</keyword>
<feature type="signal peptide" evidence="12">
    <location>
        <begin position="1"/>
        <end position="16"/>
    </location>
</feature>
<dbReference type="PROSITE" id="PS50104">
    <property type="entry name" value="TIR"/>
    <property type="match status" value="1"/>
</dbReference>
<evidence type="ECO:0000313" key="14">
    <source>
        <dbReference type="EMBL" id="OWR40833.1"/>
    </source>
</evidence>
<dbReference type="STRING" id="278856.A0A212EH66"/>
<keyword evidence="3" id="KW-0433">Leucine-rich repeat</keyword>
<dbReference type="SUPFAM" id="SSF52200">
    <property type="entry name" value="Toll/Interleukin receptor TIR domain"/>
    <property type="match status" value="1"/>
</dbReference>
<evidence type="ECO:0000256" key="4">
    <source>
        <dbReference type="ARBA" id="ARBA00022692"/>
    </source>
</evidence>
<evidence type="ECO:0000256" key="9">
    <source>
        <dbReference type="ARBA" id="ARBA00023170"/>
    </source>
</evidence>
<name>A0A212EH66_DANPL</name>
<proteinExistence type="inferred from homology"/>
<dbReference type="GO" id="GO:0005886">
    <property type="term" value="C:plasma membrane"/>
    <property type="evidence" value="ECO:0007669"/>
    <property type="project" value="TreeGrafter"/>
</dbReference>
<dbReference type="EMBL" id="AGBW02014946">
    <property type="protein sequence ID" value="OWR40833.1"/>
    <property type="molecule type" value="Genomic_DNA"/>
</dbReference>
<evidence type="ECO:0000256" key="12">
    <source>
        <dbReference type="SAM" id="SignalP"/>
    </source>
</evidence>
<evidence type="ECO:0000256" key="6">
    <source>
        <dbReference type="ARBA" id="ARBA00022737"/>
    </source>
</evidence>
<dbReference type="eggNOG" id="KOG4641">
    <property type="taxonomic scope" value="Eukaryota"/>
</dbReference>
<keyword evidence="10" id="KW-0325">Glycoprotein</keyword>
<dbReference type="InterPro" id="IPR001611">
    <property type="entry name" value="Leu-rich_rpt"/>
</dbReference>
<comment type="subcellular location">
    <subcellularLocation>
        <location evidence="1">Membrane</location>
        <topology evidence="1">Single-pass membrane protein</topology>
    </subcellularLocation>
</comment>
<keyword evidence="9" id="KW-0675">Receptor</keyword>
<keyword evidence="4 11" id="KW-0812">Transmembrane</keyword>
<dbReference type="PANTHER" id="PTHR24365:SF541">
    <property type="entry name" value="PROTEIN TOLL-RELATED"/>
    <property type="match status" value="1"/>
</dbReference>
<dbReference type="SMART" id="SM00255">
    <property type="entry name" value="TIR"/>
    <property type="match status" value="1"/>
</dbReference>
<keyword evidence="8 11" id="KW-0472">Membrane</keyword>
<evidence type="ECO:0000256" key="10">
    <source>
        <dbReference type="ARBA" id="ARBA00023180"/>
    </source>
</evidence>
<dbReference type="PANTHER" id="PTHR24365">
    <property type="entry name" value="TOLL-LIKE RECEPTOR"/>
    <property type="match status" value="1"/>
</dbReference>
<dbReference type="InterPro" id="IPR026906">
    <property type="entry name" value="LRR_5"/>
</dbReference>
<evidence type="ECO:0000256" key="7">
    <source>
        <dbReference type="ARBA" id="ARBA00022989"/>
    </source>
</evidence>
<dbReference type="InterPro" id="IPR000157">
    <property type="entry name" value="TIR_dom"/>
</dbReference>
<dbReference type="InterPro" id="IPR003591">
    <property type="entry name" value="Leu-rich_rpt_typical-subtyp"/>
</dbReference>